<dbReference type="EMBL" id="BAABME010001338">
    <property type="protein sequence ID" value="GAA0149028.1"/>
    <property type="molecule type" value="Genomic_DNA"/>
</dbReference>
<keyword evidence="2" id="KW-1185">Reference proteome</keyword>
<dbReference type="AlphaFoldDB" id="A0AAV3PFU3"/>
<proteinExistence type="predicted"/>
<accession>A0AAV3PFU3</accession>
<gene>
    <name evidence="1" type="ORF">LIER_08305</name>
</gene>
<evidence type="ECO:0000313" key="2">
    <source>
        <dbReference type="Proteomes" id="UP001454036"/>
    </source>
</evidence>
<dbReference type="Proteomes" id="UP001454036">
    <property type="component" value="Unassembled WGS sequence"/>
</dbReference>
<sequence>MNLTYHEPMFVDGKPMVDLPPSLLMAGEERPLYADRNTSVLNRLGYARVCVEVNVDSQLFDEVPLRYTNGLVSNQKVVYEWVP</sequence>
<organism evidence="1 2">
    <name type="scientific">Lithospermum erythrorhizon</name>
    <name type="common">Purple gromwell</name>
    <name type="synonym">Lithospermum officinale var. erythrorhizon</name>
    <dbReference type="NCBI Taxonomy" id="34254"/>
    <lineage>
        <taxon>Eukaryota</taxon>
        <taxon>Viridiplantae</taxon>
        <taxon>Streptophyta</taxon>
        <taxon>Embryophyta</taxon>
        <taxon>Tracheophyta</taxon>
        <taxon>Spermatophyta</taxon>
        <taxon>Magnoliopsida</taxon>
        <taxon>eudicotyledons</taxon>
        <taxon>Gunneridae</taxon>
        <taxon>Pentapetalae</taxon>
        <taxon>asterids</taxon>
        <taxon>lamiids</taxon>
        <taxon>Boraginales</taxon>
        <taxon>Boraginaceae</taxon>
        <taxon>Boraginoideae</taxon>
        <taxon>Lithospermeae</taxon>
        <taxon>Lithospermum</taxon>
    </lineage>
</organism>
<reference evidence="1 2" key="1">
    <citation type="submission" date="2024-01" db="EMBL/GenBank/DDBJ databases">
        <title>The complete chloroplast genome sequence of Lithospermum erythrorhizon: insights into the phylogenetic relationship among Boraginaceae species and the maternal lineages of purple gromwells.</title>
        <authorList>
            <person name="Okada T."/>
            <person name="Watanabe K."/>
        </authorList>
    </citation>
    <scope>NUCLEOTIDE SEQUENCE [LARGE SCALE GENOMIC DNA]</scope>
</reference>
<evidence type="ECO:0000313" key="1">
    <source>
        <dbReference type="EMBL" id="GAA0149028.1"/>
    </source>
</evidence>
<protein>
    <submittedName>
        <fullName evidence="1">Uncharacterized protein</fullName>
    </submittedName>
</protein>
<comment type="caution">
    <text evidence="1">The sequence shown here is derived from an EMBL/GenBank/DDBJ whole genome shotgun (WGS) entry which is preliminary data.</text>
</comment>
<name>A0AAV3PFU3_LITER</name>